<organism evidence="1 2">
    <name type="scientific">Musa troglodytarum</name>
    <name type="common">fe'i banana</name>
    <dbReference type="NCBI Taxonomy" id="320322"/>
    <lineage>
        <taxon>Eukaryota</taxon>
        <taxon>Viridiplantae</taxon>
        <taxon>Streptophyta</taxon>
        <taxon>Embryophyta</taxon>
        <taxon>Tracheophyta</taxon>
        <taxon>Spermatophyta</taxon>
        <taxon>Magnoliopsida</taxon>
        <taxon>Liliopsida</taxon>
        <taxon>Zingiberales</taxon>
        <taxon>Musaceae</taxon>
        <taxon>Musa</taxon>
    </lineage>
</organism>
<dbReference type="Proteomes" id="UP001055439">
    <property type="component" value="Chromosome 5"/>
</dbReference>
<dbReference type="AlphaFoldDB" id="A0A9E7G797"/>
<keyword evidence="2" id="KW-1185">Reference proteome</keyword>
<dbReference type="OrthoDB" id="10538183at2759"/>
<proteinExistence type="predicted"/>
<dbReference type="EMBL" id="CP097507">
    <property type="protein sequence ID" value="URE07167.1"/>
    <property type="molecule type" value="Genomic_DNA"/>
</dbReference>
<accession>A0A9E7G797</accession>
<sequence>STCSLPPPDHHRRASTCSKDIRRLQTSLLASRSVLPLQLLSECMAISAENGRVEKAARSRQAVACADKLRYLVVALSLCSSADEHTGACAKPYADATKRDVPFPFPTRNVFALQPSLGSQSVSCQIPSSLRGRGGCSRSPSPSPSPSLSASVVDGTTWCMRQTGHVWRNPLSRNTRLLLTSRA</sequence>
<feature type="non-terminal residue" evidence="1">
    <location>
        <position position="1"/>
    </location>
</feature>
<evidence type="ECO:0000313" key="2">
    <source>
        <dbReference type="Proteomes" id="UP001055439"/>
    </source>
</evidence>
<gene>
    <name evidence="1" type="ORF">MUK42_12456</name>
</gene>
<name>A0A9E7G797_9LILI</name>
<evidence type="ECO:0000313" key="1">
    <source>
        <dbReference type="EMBL" id="URE07167.1"/>
    </source>
</evidence>
<protein>
    <submittedName>
        <fullName evidence="1">Uncharacterized protein</fullName>
    </submittedName>
</protein>
<reference evidence="1" key="1">
    <citation type="submission" date="2022-05" db="EMBL/GenBank/DDBJ databases">
        <title>The Musa troglodytarum L. genome provides insights into the mechanism of non-climacteric behaviour and enrichment of carotenoids.</title>
        <authorList>
            <person name="Wang J."/>
        </authorList>
    </citation>
    <scope>NUCLEOTIDE SEQUENCE</scope>
    <source>
        <tissue evidence="1">Leaf</tissue>
    </source>
</reference>